<sequence length="114" mass="12477">MKRDRSRQDIHACLDRGPLMTAGQIRGASGESKALDGIFLVNHKRVFSKAPLASPRHHQATGLICASTPPSAHQPQETPTHHTFSIDFPKAHSTPTINKPMSPCVSDVPLHLMR</sequence>
<feature type="compositionally biased region" description="Polar residues" evidence="1">
    <location>
        <begin position="68"/>
        <end position="83"/>
    </location>
</feature>
<evidence type="ECO:0000256" key="1">
    <source>
        <dbReference type="SAM" id="MobiDB-lite"/>
    </source>
</evidence>
<protein>
    <submittedName>
        <fullName evidence="2">Uncharacterized protein</fullName>
    </submittedName>
</protein>
<dbReference type="EMBL" id="BPLQ01010632">
    <property type="protein sequence ID" value="GIY52166.1"/>
    <property type="molecule type" value="Genomic_DNA"/>
</dbReference>
<organism evidence="2 3">
    <name type="scientific">Caerostris darwini</name>
    <dbReference type="NCBI Taxonomy" id="1538125"/>
    <lineage>
        <taxon>Eukaryota</taxon>
        <taxon>Metazoa</taxon>
        <taxon>Ecdysozoa</taxon>
        <taxon>Arthropoda</taxon>
        <taxon>Chelicerata</taxon>
        <taxon>Arachnida</taxon>
        <taxon>Araneae</taxon>
        <taxon>Araneomorphae</taxon>
        <taxon>Entelegynae</taxon>
        <taxon>Araneoidea</taxon>
        <taxon>Araneidae</taxon>
        <taxon>Caerostris</taxon>
    </lineage>
</organism>
<evidence type="ECO:0000313" key="2">
    <source>
        <dbReference type="EMBL" id="GIY52166.1"/>
    </source>
</evidence>
<comment type="caution">
    <text evidence="2">The sequence shown here is derived from an EMBL/GenBank/DDBJ whole genome shotgun (WGS) entry which is preliminary data.</text>
</comment>
<dbReference type="Proteomes" id="UP001054837">
    <property type="component" value="Unassembled WGS sequence"/>
</dbReference>
<gene>
    <name evidence="2" type="ORF">CDAR_432511</name>
</gene>
<proteinExistence type="predicted"/>
<dbReference type="AlphaFoldDB" id="A0AAV4U323"/>
<accession>A0AAV4U323</accession>
<evidence type="ECO:0000313" key="3">
    <source>
        <dbReference type="Proteomes" id="UP001054837"/>
    </source>
</evidence>
<keyword evidence="3" id="KW-1185">Reference proteome</keyword>
<name>A0AAV4U323_9ARAC</name>
<reference evidence="2 3" key="1">
    <citation type="submission" date="2021-06" db="EMBL/GenBank/DDBJ databases">
        <title>Caerostris darwini draft genome.</title>
        <authorList>
            <person name="Kono N."/>
            <person name="Arakawa K."/>
        </authorList>
    </citation>
    <scope>NUCLEOTIDE SEQUENCE [LARGE SCALE GENOMIC DNA]</scope>
</reference>
<feature type="region of interest" description="Disordered" evidence="1">
    <location>
        <begin position="63"/>
        <end position="101"/>
    </location>
</feature>